<accession>A0ABP8XUJ3</accession>
<keyword evidence="3" id="KW-1185">Reference proteome</keyword>
<proteinExistence type="predicted"/>
<sequence length="116" mass="11666">MTGPASTIIATWKPPSEVNVPCPVTCREITNASAIGPTTSPSPVRLAVAGNATFFLSSPYTPNDTASASPSHGGLPLPTLITTTASAAMPSAATCARFGRSRSTTTPSSTLTSGLM</sequence>
<organism evidence="2 3">
    <name type="scientific">Pseudonocardia yuanmonensis</name>
    <dbReference type="NCBI Taxonomy" id="1095914"/>
    <lineage>
        <taxon>Bacteria</taxon>
        <taxon>Bacillati</taxon>
        <taxon>Actinomycetota</taxon>
        <taxon>Actinomycetes</taxon>
        <taxon>Pseudonocardiales</taxon>
        <taxon>Pseudonocardiaceae</taxon>
        <taxon>Pseudonocardia</taxon>
    </lineage>
</organism>
<reference evidence="3" key="1">
    <citation type="journal article" date="2019" name="Int. J. Syst. Evol. Microbiol.">
        <title>The Global Catalogue of Microorganisms (GCM) 10K type strain sequencing project: providing services to taxonomists for standard genome sequencing and annotation.</title>
        <authorList>
            <consortium name="The Broad Institute Genomics Platform"/>
            <consortium name="The Broad Institute Genome Sequencing Center for Infectious Disease"/>
            <person name="Wu L."/>
            <person name="Ma J."/>
        </authorList>
    </citation>
    <scope>NUCLEOTIDE SEQUENCE [LARGE SCALE GENOMIC DNA]</scope>
    <source>
        <strain evidence="3">JCM 18055</strain>
    </source>
</reference>
<evidence type="ECO:0000313" key="3">
    <source>
        <dbReference type="Proteomes" id="UP001500325"/>
    </source>
</evidence>
<feature type="region of interest" description="Disordered" evidence="1">
    <location>
        <begin position="96"/>
        <end position="116"/>
    </location>
</feature>
<dbReference type="EMBL" id="BAABIC010000041">
    <property type="protein sequence ID" value="GAA4714283.1"/>
    <property type="molecule type" value="Genomic_DNA"/>
</dbReference>
<comment type="caution">
    <text evidence="2">The sequence shown here is derived from an EMBL/GenBank/DDBJ whole genome shotgun (WGS) entry which is preliminary data.</text>
</comment>
<name>A0ABP8XUJ3_9PSEU</name>
<dbReference type="Proteomes" id="UP001500325">
    <property type="component" value="Unassembled WGS sequence"/>
</dbReference>
<protein>
    <submittedName>
        <fullName evidence="2">Uncharacterized protein</fullName>
    </submittedName>
</protein>
<evidence type="ECO:0000313" key="2">
    <source>
        <dbReference type="EMBL" id="GAA4714283.1"/>
    </source>
</evidence>
<gene>
    <name evidence="2" type="ORF">GCM10023215_66840</name>
</gene>
<evidence type="ECO:0000256" key="1">
    <source>
        <dbReference type="SAM" id="MobiDB-lite"/>
    </source>
</evidence>